<gene>
    <name evidence="1" type="ORF">AWC30_12710</name>
</gene>
<dbReference type="STRING" id="1798.AWC30_12710"/>
<organism evidence="1 2">
    <name type="scientific">Mycolicibacillus trivialis</name>
    <dbReference type="NCBI Taxonomy" id="1798"/>
    <lineage>
        <taxon>Bacteria</taxon>
        <taxon>Bacillati</taxon>
        <taxon>Actinomycetota</taxon>
        <taxon>Actinomycetes</taxon>
        <taxon>Mycobacteriales</taxon>
        <taxon>Mycobacteriaceae</taxon>
        <taxon>Mycolicibacillus</taxon>
    </lineage>
</organism>
<protein>
    <recommendedName>
        <fullName evidence="3">Antitoxin Phd</fullName>
    </recommendedName>
</protein>
<reference evidence="1 2" key="1">
    <citation type="submission" date="2016-01" db="EMBL/GenBank/DDBJ databases">
        <title>The new phylogeny of the genus Mycobacterium.</title>
        <authorList>
            <person name="Tarcisio F."/>
            <person name="Conor M."/>
            <person name="Antonella G."/>
            <person name="Elisabetta G."/>
            <person name="Giulia F.S."/>
            <person name="Sara T."/>
            <person name="Anna F."/>
            <person name="Clotilde B."/>
            <person name="Roberto B."/>
            <person name="Veronica D.S."/>
            <person name="Fabio R."/>
            <person name="Monica P."/>
            <person name="Olivier J."/>
            <person name="Enrico T."/>
            <person name="Nicola S."/>
        </authorList>
    </citation>
    <scope>NUCLEOTIDE SEQUENCE [LARGE SCALE GENOMIC DNA]</scope>
    <source>
        <strain evidence="1 2">DSM 44153</strain>
    </source>
</reference>
<keyword evidence="2" id="KW-1185">Reference proteome</keyword>
<name>A0A1X2EHM5_9MYCO</name>
<dbReference type="EMBL" id="LQPZ01000032">
    <property type="protein sequence ID" value="ORX02429.1"/>
    <property type="molecule type" value="Genomic_DNA"/>
</dbReference>
<comment type="caution">
    <text evidence="1">The sequence shown here is derived from an EMBL/GenBank/DDBJ whole genome shotgun (WGS) entry which is preliminary data.</text>
</comment>
<evidence type="ECO:0000313" key="2">
    <source>
        <dbReference type="Proteomes" id="UP000193090"/>
    </source>
</evidence>
<accession>A0A1X2EHM5</accession>
<proteinExistence type="predicted"/>
<evidence type="ECO:0008006" key="3">
    <source>
        <dbReference type="Google" id="ProtNLM"/>
    </source>
</evidence>
<dbReference type="AlphaFoldDB" id="A0A1X2EHM5"/>
<evidence type="ECO:0000313" key="1">
    <source>
        <dbReference type="EMBL" id="ORX02429.1"/>
    </source>
</evidence>
<dbReference type="Proteomes" id="UP000193090">
    <property type="component" value="Unassembled WGS sequence"/>
</dbReference>
<sequence length="65" mass="6919">MPALNVEFTDEELAAVRAAAGSAGTSMRAFAKQAILDTAHDRAGRVRALAHEIAERSAELNKRLA</sequence>
<dbReference type="RefSeq" id="WP_085110550.1">
    <property type="nucleotide sequence ID" value="NZ_JACKSN010000070.1"/>
</dbReference>
<dbReference type="OrthoDB" id="3872513at2"/>